<dbReference type="STRING" id="929558.SMGD1_0801"/>
<dbReference type="EC" id="4.2.1.75" evidence="2"/>
<dbReference type="GO" id="GO:0004852">
    <property type="term" value="F:uroporphyrinogen-III synthase activity"/>
    <property type="evidence" value="ECO:0007669"/>
    <property type="project" value="UniProtKB-EC"/>
</dbReference>
<evidence type="ECO:0000313" key="3">
    <source>
        <dbReference type="Proteomes" id="UP000006431"/>
    </source>
</evidence>
<evidence type="ECO:0000313" key="2">
    <source>
        <dbReference type="EMBL" id="EHP29328.1"/>
    </source>
</evidence>
<comment type="caution">
    <text evidence="2">The sequence shown here is derived from an EMBL/GenBank/DDBJ whole genome shotgun (WGS) entry which is preliminary data.</text>
</comment>
<dbReference type="Pfam" id="PF02602">
    <property type="entry name" value="HEM4"/>
    <property type="match status" value="1"/>
</dbReference>
<name>B6BM94_SULGG</name>
<dbReference type="InterPro" id="IPR003754">
    <property type="entry name" value="4pyrrol_synth_uPrphyn_synth"/>
</dbReference>
<dbReference type="PATRIC" id="fig|929558.5.peg.800"/>
<dbReference type="Gene3D" id="3.40.50.10090">
    <property type="match status" value="2"/>
</dbReference>
<feature type="domain" description="Tetrapyrrole biosynthesis uroporphyrinogen III synthase" evidence="1">
    <location>
        <begin position="29"/>
        <end position="204"/>
    </location>
</feature>
<dbReference type="InterPro" id="IPR036108">
    <property type="entry name" value="4pyrrol_syn_uPrphyn_synt_sf"/>
</dbReference>
<dbReference type="SUPFAM" id="SSF69618">
    <property type="entry name" value="HemD-like"/>
    <property type="match status" value="1"/>
</dbReference>
<protein>
    <submittedName>
        <fullName evidence="2">Uroporphyrinogen-III synthase</fullName>
        <ecNumber evidence="2">4.2.1.75</ecNumber>
    </submittedName>
</protein>
<dbReference type="RefSeq" id="WP_008339044.1">
    <property type="nucleotide sequence ID" value="NZ_AFRZ01000001.1"/>
</dbReference>
<dbReference type="GO" id="GO:0033014">
    <property type="term" value="P:tetrapyrrole biosynthetic process"/>
    <property type="evidence" value="ECO:0007669"/>
    <property type="project" value="InterPro"/>
</dbReference>
<dbReference type="Proteomes" id="UP000006431">
    <property type="component" value="Unassembled WGS sequence"/>
</dbReference>
<dbReference type="AlphaFoldDB" id="B6BM94"/>
<proteinExistence type="predicted"/>
<reference evidence="2 3" key="1">
    <citation type="journal article" date="2012" name="Proc. Natl. Acad. Sci. U.S.A.">
        <title>Genome and physiology of a model Epsilonproteobacterium responsible for sulfide detoxification in marine oxygen depletion zones.</title>
        <authorList>
            <person name="Grote J."/>
            <person name="Schott T."/>
            <person name="Bruckner C.G."/>
            <person name="Glockner F.O."/>
            <person name="Jost G."/>
            <person name="Teeling H."/>
            <person name="Labrenz M."/>
            <person name="Jurgens K."/>
        </authorList>
    </citation>
    <scope>NUCLEOTIDE SEQUENCE [LARGE SCALE GENOMIC DNA]</scope>
    <source>
        <strain evidence="2 3">GD1</strain>
    </source>
</reference>
<keyword evidence="2" id="KW-0456">Lyase</keyword>
<accession>B6BM94</accession>
<sequence length="213" mass="24079">MKRQIYLFATSKHPDAISSRSLEVRFLKPQIDFTKYDYLIITSKQTVKALEQYKKEEFINIQALCVSVKTAASYENFGGKILEIGDGYGDNLVKNIKEKSKDKKWLYLRAEFIASDFVERCQNDGYDIDEEILYVSECSNEGMEVDVKENSILIFTSPSSIECFLKTHTIGLDAKVVVIGRTTAASLPDGIECKISEKTSIESCMEMAFSLQA</sequence>
<organism evidence="2 3">
    <name type="scientific">Sulfurimonas gotlandica (strain DSM 19862 / JCM 16533 / GD1)</name>
    <dbReference type="NCBI Taxonomy" id="929558"/>
    <lineage>
        <taxon>Bacteria</taxon>
        <taxon>Pseudomonadati</taxon>
        <taxon>Campylobacterota</taxon>
        <taxon>Epsilonproteobacteria</taxon>
        <taxon>Campylobacterales</taxon>
        <taxon>Sulfurimonadaceae</taxon>
        <taxon>Sulfurimonas</taxon>
    </lineage>
</organism>
<evidence type="ECO:0000259" key="1">
    <source>
        <dbReference type="Pfam" id="PF02602"/>
    </source>
</evidence>
<dbReference type="OrthoDB" id="5328023at2"/>
<keyword evidence="3" id="KW-1185">Reference proteome</keyword>
<accession>H1FX18</accession>
<dbReference type="eggNOG" id="COG1587">
    <property type="taxonomic scope" value="Bacteria"/>
</dbReference>
<gene>
    <name evidence="2" type="primary">hemD</name>
    <name evidence="2" type="ORF">SMGD1_0801</name>
</gene>
<dbReference type="HOGENOM" id="CLU_080916_0_0_7"/>
<dbReference type="EMBL" id="AFRZ01000001">
    <property type="protein sequence ID" value="EHP29328.1"/>
    <property type="molecule type" value="Genomic_DNA"/>
</dbReference>